<proteinExistence type="predicted"/>
<protein>
    <submittedName>
        <fullName evidence="2">Glycosyltransferase</fullName>
    </submittedName>
</protein>
<organism evidence="2 3">
    <name type="scientific">Ideonella oryzae</name>
    <dbReference type="NCBI Taxonomy" id="2937441"/>
    <lineage>
        <taxon>Bacteria</taxon>
        <taxon>Pseudomonadati</taxon>
        <taxon>Pseudomonadota</taxon>
        <taxon>Betaproteobacteria</taxon>
        <taxon>Burkholderiales</taxon>
        <taxon>Sphaerotilaceae</taxon>
        <taxon>Ideonella</taxon>
    </lineage>
</organism>
<dbReference type="Pfam" id="PF00535">
    <property type="entry name" value="Glycos_transf_2"/>
    <property type="match status" value="1"/>
</dbReference>
<sequence>MTGIWRIDPAPMTEEIRIPQPLLSFCIPTYNRVGSVLPLVRRVLESPNDEIEVIVSDNGSTDDTLAQLATIDDPRLLVIQQKVNRGALFNQVNVLVQGRGFYSALLLDKDSVDPTFIPLFLDFLRRESPATGYCEYHQPAGTPARIFAQGGEALRGMAYSCHHPSGYFFRKADLREIRVVERFSDHEVVGNFPFEFMQAELALRGPTAIFQEPVFIPEALEAARAIKSFTINGMKEDAFFLPKGRLNTAVRFSSHILGLPLAADLKRQLVLDRFAQGLSFATIDYRMIMANEAICDHYHIATRRVGLLELLPIAVDYYRGFVRQLKAARQGADHPAGSAVLIDTARRLCRRLGRQLSGQREAAERS</sequence>
<dbReference type="Gene3D" id="3.90.550.10">
    <property type="entry name" value="Spore Coat Polysaccharide Biosynthesis Protein SpsA, Chain A"/>
    <property type="match status" value="1"/>
</dbReference>
<comment type="caution">
    <text evidence="2">The sequence shown here is derived from an EMBL/GenBank/DDBJ whole genome shotgun (WGS) entry which is preliminary data.</text>
</comment>
<dbReference type="InterPro" id="IPR029044">
    <property type="entry name" value="Nucleotide-diphossugar_trans"/>
</dbReference>
<dbReference type="EMBL" id="JAMXMC010000002">
    <property type="protein sequence ID" value="MCO5975787.1"/>
    <property type="molecule type" value="Genomic_DNA"/>
</dbReference>
<evidence type="ECO:0000313" key="3">
    <source>
        <dbReference type="Proteomes" id="UP001204851"/>
    </source>
</evidence>
<dbReference type="Proteomes" id="UP001204851">
    <property type="component" value="Unassembled WGS sequence"/>
</dbReference>
<accession>A0ABT1BJK1</accession>
<name>A0ABT1BJK1_9BURK</name>
<dbReference type="InterPro" id="IPR001173">
    <property type="entry name" value="Glyco_trans_2-like"/>
</dbReference>
<gene>
    <name evidence="2" type="ORF">M0L44_03485</name>
</gene>
<reference evidence="2 3" key="1">
    <citation type="submission" date="2022-06" db="EMBL/GenBank/DDBJ databases">
        <title>Ideonella sp. NS12-5 Genome sequencing and assembly.</title>
        <authorList>
            <person name="Jung Y."/>
        </authorList>
    </citation>
    <scope>NUCLEOTIDE SEQUENCE [LARGE SCALE GENOMIC DNA]</scope>
    <source>
        <strain evidence="2 3">NS12-5</strain>
    </source>
</reference>
<keyword evidence="3" id="KW-1185">Reference proteome</keyword>
<evidence type="ECO:0000259" key="1">
    <source>
        <dbReference type="Pfam" id="PF00535"/>
    </source>
</evidence>
<evidence type="ECO:0000313" key="2">
    <source>
        <dbReference type="EMBL" id="MCO5975787.1"/>
    </source>
</evidence>
<dbReference type="SUPFAM" id="SSF53448">
    <property type="entry name" value="Nucleotide-diphospho-sugar transferases"/>
    <property type="match status" value="1"/>
</dbReference>
<feature type="domain" description="Glycosyltransferase 2-like" evidence="1">
    <location>
        <begin position="24"/>
        <end position="128"/>
    </location>
</feature>
<dbReference type="RefSeq" id="WP_252768222.1">
    <property type="nucleotide sequence ID" value="NZ_JAMXMC010000002.1"/>
</dbReference>